<dbReference type="GO" id="GO:0003677">
    <property type="term" value="F:DNA binding"/>
    <property type="evidence" value="ECO:0007669"/>
    <property type="project" value="UniProtKB-KW"/>
</dbReference>
<accession>A0A831GTL9</accession>
<protein>
    <submittedName>
        <fullName evidence="6">Multidrug efflux transporter transcriptional repressor AcrR</fullName>
    </submittedName>
</protein>
<dbReference type="EMBL" id="DABHXT010000043">
    <property type="protein sequence ID" value="HAJ5960656.1"/>
    <property type="molecule type" value="Genomic_DNA"/>
</dbReference>
<evidence type="ECO:0000256" key="1">
    <source>
        <dbReference type="ARBA" id="ARBA00022491"/>
    </source>
</evidence>
<dbReference type="FunFam" id="1.10.357.10:FF:000003">
    <property type="entry name" value="HTH-type transcriptional regulator AcrR"/>
    <property type="match status" value="1"/>
</dbReference>
<feature type="non-terminal residue" evidence="6">
    <location>
        <position position="1"/>
    </location>
</feature>
<organism evidence="6">
    <name type="scientific">Escherichia coli</name>
    <dbReference type="NCBI Taxonomy" id="562"/>
    <lineage>
        <taxon>Bacteria</taxon>
        <taxon>Pseudomonadati</taxon>
        <taxon>Pseudomonadota</taxon>
        <taxon>Gammaproteobacteria</taxon>
        <taxon>Enterobacterales</taxon>
        <taxon>Enterobacteriaceae</taxon>
        <taxon>Escherichia</taxon>
    </lineage>
</organism>
<gene>
    <name evidence="6" type="primary">acrR</name>
    <name evidence="6" type="ORF">HMV95_20720</name>
</gene>
<reference evidence="6" key="2">
    <citation type="submission" date="2018-12" db="EMBL/GenBank/DDBJ databases">
        <authorList>
            <consortium name="NCBI Pathogen Detection Project"/>
        </authorList>
    </citation>
    <scope>NUCLEOTIDE SEQUENCE</scope>
    <source>
        <strain evidence="6">EuSCAPE_DE065</strain>
    </source>
</reference>
<evidence type="ECO:0000256" key="2">
    <source>
        <dbReference type="ARBA" id="ARBA00023015"/>
    </source>
</evidence>
<keyword evidence="4" id="KW-0804">Transcription</keyword>
<evidence type="ECO:0000259" key="5">
    <source>
        <dbReference type="Pfam" id="PF08361"/>
    </source>
</evidence>
<keyword evidence="1" id="KW-0678">Repressor</keyword>
<dbReference type="Pfam" id="PF08361">
    <property type="entry name" value="TetR_C_2"/>
    <property type="match status" value="1"/>
</dbReference>
<dbReference type="AlphaFoldDB" id="A0A831GTL9"/>
<dbReference type="SUPFAM" id="SSF48498">
    <property type="entry name" value="Tetracyclin repressor-like, C-terminal domain"/>
    <property type="match status" value="1"/>
</dbReference>
<comment type="caution">
    <text evidence="6">The sequence shown here is derived from an EMBL/GenBank/DDBJ whole genome shotgun (WGS) entry which is preliminary data.</text>
</comment>
<dbReference type="NCBIfam" id="NF007949">
    <property type="entry name" value="PRK10668.1"/>
    <property type="match status" value="1"/>
</dbReference>
<evidence type="ECO:0000256" key="4">
    <source>
        <dbReference type="ARBA" id="ARBA00023163"/>
    </source>
</evidence>
<keyword evidence="3" id="KW-0238">DNA-binding</keyword>
<dbReference type="Proteomes" id="UP000846355">
    <property type="component" value="Unassembled WGS sequence"/>
</dbReference>
<dbReference type="GO" id="GO:0009410">
    <property type="term" value="P:response to xenobiotic stimulus"/>
    <property type="evidence" value="ECO:0007669"/>
    <property type="project" value="UniProtKB-ARBA"/>
</dbReference>
<dbReference type="GO" id="GO:0003700">
    <property type="term" value="F:DNA-binding transcription factor activity"/>
    <property type="evidence" value="ECO:0007669"/>
    <property type="project" value="UniProtKB-ARBA"/>
</dbReference>
<dbReference type="GO" id="GO:0045892">
    <property type="term" value="P:negative regulation of DNA-templated transcription"/>
    <property type="evidence" value="ECO:0007669"/>
    <property type="project" value="UniProtKB-ARBA"/>
</dbReference>
<dbReference type="InterPro" id="IPR036271">
    <property type="entry name" value="Tet_transcr_reg_TetR-rel_C_sf"/>
</dbReference>
<evidence type="ECO:0000256" key="3">
    <source>
        <dbReference type="ARBA" id="ARBA00023125"/>
    </source>
</evidence>
<evidence type="ECO:0000313" key="6">
    <source>
        <dbReference type="EMBL" id="HAJ5960656.1"/>
    </source>
</evidence>
<feature type="domain" description="Transcription regulator MAATS C-terminal" evidence="5">
    <location>
        <begin position="34"/>
        <end position="152"/>
    </location>
</feature>
<dbReference type="Gene3D" id="1.10.357.10">
    <property type="entry name" value="Tetracycline Repressor, domain 2"/>
    <property type="match status" value="1"/>
</dbReference>
<sequence>HFKDKSDLFSEIWELSESNIGELELEYQAKFPGDPLSVLREILIHVLESTVTEERRRLLMEIIFHKCEFVGEMAVVQQAQRNLCLESYDRIEQTLKHCIEAKMLPADLMTRRAAIIMRGYISGLMENWLFAPQSFDLKKEARDYVAILLEMYLLCPTLRNPATNE</sequence>
<reference evidence="6" key="1">
    <citation type="journal article" date="2018" name="Genome Biol.">
        <title>SKESA: strategic k-mer extension for scrupulous assemblies.</title>
        <authorList>
            <person name="Souvorov A."/>
            <person name="Agarwala R."/>
            <person name="Lipman D.J."/>
        </authorList>
    </citation>
    <scope>NUCLEOTIDE SEQUENCE [LARGE SCALE GENOMIC DNA]</scope>
    <source>
        <strain evidence="6">EuSCAPE_DE065</strain>
    </source>
</reference>
<proteinExistence type="predicted"/>
<dbReference type="InterPro" id="IPR013572">
    <property type="entry name" value="Tscrpt_reg_MAATS_C"/>
</dbReference>
<keyword evidence="2" id="KW-0805">Transcription regulation</keyword>
<name>A0A831GTL9_ECOLX</name>